<protein>
    <submittedName>
        <fullName evidence="1">Uncharacterized protein</fullName>
    </submittedName>
</protein>
<evidence type="ECO:0000313" key="1">
    <source>
        <dbReference type="EMBL" id="QIS23675.1"/>
    </source>
</evidence>
<dbReference type="AlphaFoldDB" id="A0A6G9ZDI0"/>
<gene>
    <name evidence="1" type="ORF">F6W96_40785</name>
</gene>
<dbReference type="Proteomes" id="UP000500953">
    <property type="component" value="Chromosome"/>
</dbReference>
<evidence type="ECO:0000313" key="2">
    <source>
        <dbReference type="Proteomes" id="UP000500953"/>
    </source>
</evidence>
<organism evidence="1 2">
    <name type="scientific">Nocardia terpenica</name>
    <dbReference type="NCBI Taxonomy" id="455432"/>
    <lineage>
        <taxon>Bacteria</taxon>
        <taxon>Bacillati</taxon>
        <taxon>Actinomycetota</taxon>
        <taxon>Actinomycetes</taxon>
        <taxon>Mycobacteriales</taxon>
        <taxon>Nocardiaceae</taxon>
        <taxon>Nocardia</taxon>
    </lineage>
</organism>
<reference evidence="1 2" key="1">
    <citation type="journal article" date="2019" name="ACS Chem. Biol.">
        <title>Identification and Mobilization of a Cryptic Antibiotic Biosynthesis Gene Locus from a Human-Pathogenic Nocardia Isolate.</title>
        <authorList>
            <person name="Herisse M."/>
            <person name="Ishida K."/>
            <person name="Porter J.L."/>
            <person name="Howden B."/>
            <person name="Hertweck C."/>
            <person name="Stinear T.P."/>
            <person name="Pidot S.J."/>
        </authorList>
    </citation>
    <scope>NUCLEOTIDE SEQUENCE [LARGE SCALE GENOMIC DNA]</scope>
    <source>
        <strain evidence="1 2">AUSMDU00012715</strain>
    </source>
</reference>
<accession>A0A6G9ZDI0</accession>
<name>A0A6G9ZDI0_9NOCA</name>
<sequence length="163" mass="17907">MTHRILNSPVIDTRDHAEPAFHQTPSPLHGIAVTVYRPTTSPLRPGLFSTENAQLTVIGIIDATATGAGRFTQINTWTEITIAAWHTIAAIIIEDHGNRRQAHLEPVTWHGHHTARHHDAGFRFGGNYAGNTSDRYTDVLNSAVGYPIPGGLLPIHDSAPRRY</sequence>
<dbReference type="RefSeq" id="WP_167490993.1">
    <property type="nucleotide sequence ID" value="NZ_CP046173.1"/>
</dbReference>
<proteinExistence type="predicted"/>
<dbReference type="EMBL" id="CP046173">
    <property type="protein sequence ID" value="QIS23675.1"/>
    <property type="molecule type" value="Genomic_DNA"/>
</dbReference>